<dbReference type="PANTHER" id="PTHR43431:SF7">
    <property type="entry name" value="OXIDOREDUCTASE, SHORT CHAIN DEHYDROGENASE_REDUCTASE FAMILY (AFU_ORTHOLOGUE AFUA_5G14000)"/>
    <property type="match status" value="1"/>
</dbReference>
<evidence type="ECO:0000313" key="1">
    <source>
        <dbReference type="EMBL" id="KAF2667606.1"/>
    </source>
</evidence>
<dbReference type="InterPro" id="IPR002347">
    <property type="entry name" value="SDR_fam"/>
</dbReference>
<reference evidence="1" key="1">
    <citation type="journal article" date="2020" name="Stud. Mycol.">
        <title>101 Dothideomycetes genomes: a test case for predicting lifestyles and emergence of pathogens.</title>
        <authorList>
            <person name="Haridas S."/>
            <person name="Albert R."/>
            <person name="Binder M."/>
            <person name="Bloem J."/>
            <person name="Labutti K."/>
            <person name="Salamov A."/>
            <person name="Andreopoulos B."/>
            <person name="Baker S."/>
            <person name="Barry K."/>
            <person name="Bills G."/>
            <person name="Bluhm B."/>
            <person name="Cannon C."/>
            <person name="Castanera R."/>
            <person name="Culley D."/>
            <person name="Daum C."/>
            <person name="Ezra D."/>
            <person name="Gonzalez J."/>
            <person name="Henrissat B."/>
            <person name="Kuo A."/>
            <person name="Liang C."/>
            <person name="Lipzen A."/>
            <person name="Lutzoni F."/>
            <person name="Magnuson J."/>
            <person name="Mondo S."/>
            <person name="Nolan M."/>
            <person name="Ohm R."/>
            <person name="Pangilinan J."/>
            <person name="Park H.-J."/>
            <person name="Ramirez L."/>
            <person name="Alfaro M."/>
            <person name="Sun H."/>
            <person name="Tritt A."/>
            <person name="Yoshinaga Y."/>
            <person name="Zwiers L.-H."/>
            <person name="Turgeon B."/>
            <person name="Goodwin S."/>
            <person name="Spatafora J."/>
            <person name="Crous P."/>
            <person name="Grigoriev I."/>
        </authorList>
    </citation>
    <scope>NUCLEOTIDE SEQUENCE</scope>
    <source>
        <strain evidence="1">CBS 115976</strain>
    </source>
</reference>
<protein>
    <submittedName>
        <fullName evidence="1">NAD(P)-binding protein</fullName>
    </submittedName>
</protein>
<proteinExistence type="predicted"/>
<dbReference type="Pfam" id="PF00106">
    <property type="entry name" value="adh_short"/>
    <property type="match status" value="1"/>
</dbReference>
<organism evidence="1 2">
    <name type="scientific">Microthyrium microscopicum</name>
    <dbReference type="NCBI Taxonomy" id="703497"/>
    <lineage>
        <taxon>Eukaryota</taxon>
        <taxon>Fungi</taxon>
        <taxon>Dikarya</taxon>
        <taxon>Ascomycota</taxon>
        <taxon>Pezizomycotina</taxon>
        <taxon>Dothideomycetes</taxon>
        <taxon>Dothideomycetes incertae sedis</taxon>
        <taxon>Microthyriales</taxon>
        <taxon>Microthyriaceae</taxon>
        <taxon>Microthyrium</taxon>
    </lineage>
</organism>
<dbReference type="Gene3D" id="3.40.50.720">
    <property type="entry name" value="NAD(P)-binding Rossmann-like Domain"/>
    <property type="match status" value="1"/>
</dbReference>
<keyword evidence="2" id="KW-1185">Reference proteome</keyword>
<dbReference type="SUPFAM" id="SSF51735">
    <property type="entry name" value="NAD(P)-binding Rossmann-fold domains"/>
    <property type="match status" value="1"/>
</dbReference>
<dbReference type="OrthoDB" id="5399006at2759"/>
<dbReference type="Proteomes" id="UP000799302">
    <property type="component" value="Unassembled WGS sequence"/>
</dbReference>
<dbReference type="InterPro" id="IPR036291">
    <property type="entry name" value="NAD(P)-bd_dom_sf"/>
</dbReference>
<sequence>MASKLITIIAGVGPGTGAAVARKFAESYPVVLLARNPDNFNELVKEINGKGGKALGISTDISDPTSVSNAFAQVKKEFGDDVGAAAAIFNASGGFVRKPFLELALEDISKGWDVSIRGGFLFSQQSLALLLRGVKEESKYPPTLIHTGATASVKANAQVSAFNTGKYALRALSSSLAKEFGPQGVHVGHAIIDGGIDSERARAWKGKDAGPDALISPEAIADAYWHLHTQPRSAFTWEIDIRPSVEKW</sequence>
<dbReference type="EMBL" id="MU004237">
    <property type="protein sequence ID" value="KAF2667606.1"/>
    <property type="molecule type" value="Genomic_DNA"/>
</dbReference>
<evidence type="ECO:0000313" key="2">
    <source>
        <dbReference type="Proteomes" id="UP000799302"/>
    </source>
</evidence>
<gene>
    <name evidence="1" type="ORF">BT63DRAFT_426460</name>
</gene>
<name>A0A6A6U7I4_9PEZI</name>
<dbReference type="PANTHER" id="PTHR43431">
    <property type="entry name" value="OXIDOREDUCTASE, SHORT CHAIN DEHYDROGENASE/REDUCTASE FAMILY (AFU_ORTHOLOGUE AFUA_5G14000)"/>
    <property type="match status" value="1"/>
</dbReference>
<dbReference type="AlphaFoldDB" id="A0A6A6U7I4"/>
<accession>A0A6A6U7I4</accession>